<gene>
    <name evidence="1" type="ORF">UFOVP117_96</name>
</gene>
<organism evidence="1">
    <name type="scientific">uncultured Caudovirales phage</name>
    <dbReference type="NCBI Taxonomy" id="2100421"/>
    <lineage>
        <taxon>Viruses</taxon>
        <taxon>Duplodnaviria</taxon>
        <taxon>Heunggongvirae</taxon>
        <taxon>Uroviricota</taxon>
        <taxon>Caudoviricetes</taxon>
        <taxon>Peduoviridae</taxon>
        <taxon>Maltschvirus</taxon>
        <taxon>Maltschvirus maltsch</taxon>
    </lineage>
</organism>
<dbReference type="EMBL" id="LR796235">
    <property type="protein sequence ID" value="CAB4129774.1"/>
    <property type="molecule type" value="Genomic_DNA"/>
</dbReference>
<sequence>MSIYKELTPIINYLTQIRKLENYLVFDVAFPMTWKILKKHIIEDKFVNNGTANDLLNLSFVSEYDEKNINLIQENILNIINYNLEREEKERLLEMKINELKTIFDKESLDNLKNFKFDINKKISLNDVKSRPSTEVIELPSIIAEEG</sequence>
<reference evidence="1" key="1">
    <citation type="submission" date="2020-04" db="EMBL/GenBank/DDBJ databases">
        <authorList>
            <person name="Chiriac C."/>
            <person name="Salcher M."/>
            <person name="Ghai R."/>
            <person name="Kavagutti S V."/>
        </authorList>
    </citation>
    <scope>NUCLEOTIDE SEQUENCE</scope>
</reference>
<protein>
    <submittedName>
        <fullName evidence="1">Uncharacterized protein</fullName>
    </submittedName>
</protein>
<proteinExistence type="predicted"/>
<name>A0A6J5L609_9CAUD</name>
<evidence type="ECO:0000313" key="1">
    <source>
        <dbReference type="EMBL" id="CAB4129774.1"/>
    </source>
</evidence>
<accession>A0A6J5L609</accession>